<gene>
    <name evidence="1" type="ORF">IQ266_16620</name>
</gene>
<dbReference type="InterPro" id="IPR021763">
    <property type="entry name" value="DUF3326"/>
</dbReference>
<dbReference type="AlphaFoldDB" id="A0A928VSM6"/>
<dbReference type="PANTHER" id="PTHR36891:SF1">
    <property type="entry name" value="OS01G0127400 PROTEIN"/>
    <property type="match status" value="1"/>
</dbReference>
<reference evidence="1" key="1">
    <citation type="submission" date="2020-10" db="EMBL/GenBank/DDBJ databases">
        <authorList>
            <person name="Castelo-Branco R."/>
            <person name="Eusebio N."/>
            <person name="Adriana R."/>
            <person name="Vieira A."/>
            <person name="Brugerolle De Fraissinette N."/>
            <person name="Rezende De Castro R."/>
            <person name="Schneider M.P."/>
            <person name="Vasconcelos V."/>
            <person name="Leao P.N."/>
        </authorList>
    </citation>
    <scope>NUCLEOTIDE SEQUENCE</scope>
    <source>
        <strain evidence="1">LEGE 11480</strain>
    </source>
</reference>
<dbReference type="Proteomes" id="UP000625316">
    <property type="component" value="Unassembled WGS sequence"/>
</dbReference>
<sequence length="435" mass="46873">MLIENQIYRFSLEQEGLSWLERVSRWMEQHLDTDMYPLRFAIVEVEDHEVTLEITMLKAGPDSPYTKRLHTLEILNPRQKAFQATPFGVVQIVPTGIRCEIGGFAGDAGPATNLLAATADFLVTHPNAVNASELNEMAANVLYVEGKALDDFLLGYVGLQQVVSNKIGTFVDVSGIDYLDEVVNTLNAGMAVKGIDCGNYMLLKEELGVKIGWSANGCAVGTVLRPEAILEAVDGLIAHGATAIGGVSVIHGVTQAMFAQHLQGKMPNPSGGVEAIITHLISKVFRVPTAHAPLPYYQDVKEKGTDNPRASAEFISTPHYFCVLKGLARAPQLSLLSDLSAPPPHLITVNNIGAVIVPASCLGGVPALAAEYSNIPLIAVRDNQTILNVTNDKMRMNNVIEVDSYLEAAGVVVALREGISLASVRRPINCARQVF</sequence>
<dbReference type="RefSeq" id="WP_264326189.1">
    <property type="nucleotide sequence ID" value="NZ_JADEXQ010000061.1"/>
</dbReference>
<dbReference type="EMBL" id="JADEXQ010000061">
    <property type="protein sequence ID" value="MBE9031359.1"/>
    <property type="molecule type" value="Genomic_DNA"/>
</dbReference>
<dbReference type="Pfam" id="PF11805">
    <property type="entry name" value="DUF3326"/>
    <property type="match status" value="1"/>
</dbReference>
<protein>
    <submittedName>
        <fullName evidence="1">DUF3326 domain-containing protein</fullName>
    </submittedName>
</protein>
<accession>A0A928VSM6</accession>
<organism evidence="1 2">
    <name type="scientific">Romeriopsis navalis LEGE 11480</name>
    <dbReference type="NCBI Taxonomy" id="2777977"/>
    <lineage>
        <taxon>Bacteria</taxon>
        <taxon>Bacillati</taxon>
        <taxon>Cyanobacteriota</taxon>
        <taxon>Cyanophyceae</taxon>
        <taxon>Leptolyngbyales</taxon>
        <taxon>Leptolyngbyaceae</taxon>
        <taxon>Romeriopsis</taxon>
        <taxon>Romeriopsis navalis</taxon>
    </lineage>
</organism>
<dbReference type="PANTHER" id="PTHR36891">
    <property type="entry name" value="OS01G0127400 PROTEIN"/>
    <property type="match status" value="1"/>
</dbReference>
<evidence type="ECO:0000313" key="1">
    <source>
        <dbReference type="EMBL" id="MBE9031359.1"/>
    </source>
</evidence>
<proteinExistence type="predicted"/>
<comment type="caution">
    <text evidence="1">The sequence shown here is derived from an EMBL/GenBank/DDBJ whole genome shotgun (WGS) entry which is preliminary data.</text>
</comment>
<keyword evidence="2" id="KW-1185">Reference proteome</keyword>
<name>A0A928VSM6_9CYAN</name>
<evidence type="ECO:0000313" key="2">
    <source>
        <dbReference type="Proteomes" id="UP000625316"/>
    </source>
</evidence>